<evidence type="ECO:0000256" key="7">
    <source>
        <dbReference type="SAM" id="Phobius"/>
    </source>
</evidence>
<organism evidence="8 9">
    <name type="scientific">Desulfuribacillus alkaliarsenatis</name>
    <dbReference type="NCBI Taxonomy" id="766136"/>
    <lineage>
        <taxon>Bacteria</taxon>
        <taxon>Bacillati</taxon>
        <taxon>Bacillota</taxon>
        <taxon>Desulfuribacillia</taxon>
        <taxon>Desulfuribacillales</taxon>
        <taxon>Desulfuribacillaceae</taxon>
        <taxon>Desulfuribacillus</taxon>
    </lineage>
</organism>
<proteinExistence type="inferred from homology"/>
<evidence type="ECO:0000256" key="5">
    <source>
        <dbReference type="ARBA" id="ARBA00022989"/>
    </source>
</evidence>
<keyword evidence="4 7" id="KW-0812">Transmembrane</keyword>
<dbReference type="PANTHER" id="PTHR34583:SF2">
    <property type="entry name" value="ANTIPORTER SUBUNIT MNHC2-RELATED"/>
    <property type="match status" value="1"/>
</dbReference>
<accession>A0A1E5G595</accession>
<dbReference type="Proteomes" id="UP000094296">
    <property type="component" value="Unassembled WGS sequence"/>
</dbReference>
<name>A0A1E5G595_9FIRM</name>
<dbReference type="RefSeq" id="WP_069642494.1">
    <property type="nucleotide sequence ID" value="NZ_MIJE01000003.1"/>
</dbReference>
<dbReference type="OrthoDB" id="9799219at2"/>
<dbReference type="InterPro" id="IPR039428">
    <property type="entry name" value="NUOK/Mnh_C1-like"/>
</dbReference>
<evidence type="ECO:0000256" key="2">
    <source>
        <dbReference type="ARBA" id="ARBA00010388"/>
    </source>
</evidence>
<keyword evidence="3" id="KW-1003">Cell membrane</keyword>
<evidence type="ECO:0000256" key="4">
    <source>
        <dbReference type="ARBA" id="ARBA00022692"/>
    </source>
</evidence>
<reference evidence="8 9" key="1">
    <citation type="submission" date="2016-09" db="EMBL/GenBank/DDBJ databases">
        <title>Draft genome sequence for the type strain of Desulfuribacillus alkaliarsenatis AHT28, an obligately anaerobic, sulfidogenic bacterium isolated from Russian soda lake sediments.</title>
        <authorList>
            <person name="Abin C.A."/>
            <person name="Hollibaugh J.T."/>
        </authorList>
    </citation>
    <scope>NUCLEOTIDE SEQUENCE [LARGE SCALE GENOMIC DNA]</scope>
    <source>
        <strain evidence="8 9">AHT28</strain>
    </source>
</reference>
<dbReference type="STRING" id="766136.BHF68_13630"/>
<gene>
    <name evidence="8" type="ORF">BHF68_13630</name>
</gene>
<evidence type="ECO:0000313" key="8">
    <source>
        <dbReference type="EMBL" id="OEF97863.1"/>
    </source>
</evidence>
<feature type="transmembrane region" description="Helical" evidence="7">
    <location>
        <begin position="36"/>
        <end position="53"/>
    </location>
</feature>
<dbReference type="PANTHER" id="PTHR34583">
    <property type="entry name" value="ANTIPORTER SUBUNIT MNHC2-RELATED"/>
    <property type="match status" value="1"/>
</dbReference>
<sequence>MFEDFLSGTLIYFLIISMFLLGIYGVINKKNLLKKLIALNITQVSVIIFFLALGQKRDATIPVILPGVFEADRYTNPLPQAMMLTAIVVSLAIAGVGLVLLKKIANDYGSIEEDQIIKLMKNNKLMQKNKQDMQVNKQDMQVNKQNITGGNFNNIAGAVDINKRSGGRGDGRD</sequence>
<comment type="similarity">
    <text evidence="2">Belongs to the CPA3 antiporters (TC 2.A.63) subunit C family.</text>
</comment>
<dbReference type="Pfam" id="PF00420">
    <property type="entry name" value="Oxidored_q2"/>
    <property type="match status" value="1"/>
</dbReference>
<evidence type="ECO:0000256" key="3">
    <source>
        <dbReference type="ARBA" id="ARBA00022475"/>
    </source>
</evidence>
<evidence type="ECO:0000256" key="1">
    <source>
        <dbReference type="ARBA" id="ARBA00004651"/>
    </source>
</evidence>
<evidence type="ECO:0000313" key="9">
    <source>
        <dbReference type="Proteomes" id="UP000094296"/>
    </source>
</evidence>
<keyword evidence="6 7" id="KW-0472">Membrane</keyword>
<dbReference type="GO" id="GO:0005886">
    <property type="term" value="C:plasma membrane"/>
    <property type="evidence" value="ECO:0007669"/>
    <property type="project" value="UniProtKB-SubCell"/>
</dbReference>
<protein>
    <recommendedName>
        <fullName evidence="10">NADH-quinone oxidoreductase subunit J</fullName>
    </recommendedName>
</protein>
<dbReference type="AlphaFoldDB" id="A0A1E5G595"/>
<dbReference type="Gene3D" id="1.10.287.3510">
    <property type="match status" value="1"/>
</dbReference>
<comment type="subcellular location">
    <subcellularLocation>
        <location evidence="1">Cell membrane</location>
        <topology evidence="1">Multi-pass membrane protein</topology>
    </subcellularLocation>
</comment>
<comment type="caution">
    <text evidence="8">The sequence shown here is derived from an EMBL/GenBank/DDBJ whole genome shotgun (WGS) entry which is preliminary data.</text>
</comment>
<feature type="transmembrane region" description="Helical" evidence="7">
    <location>
        <begin position="6"/>
        <end position="27"/>
    </location>
</feature>
<keyword evidence="9" id="KW-1185">Reference proteome</keyword>
<evidence type="ECO:0000256" key="6">
    <source>
        <dbReference type="ARBA" id="ARBA00023136"/>
    </source>
</evidence>
<feature type="transmembrane region" description="Helical" evidence="7">
    <location>
        <begin position="81"/>
        <end position="101"/>
    </location>
</feature>
<keyword evidence="5 7" id="KW-1133">Transmembrane helix</keyword>
<evidence type="ECO:0008006" key="10">
    <source>
        <dbReference type="Google" id="ProtNLM"/>
    </source>
</evidence>
<dbReference type="InterPro" id="IPR050601">
    <property type="entry name" value="CPA3_antiporter_subunitC"/>
</dbReference>
<dbReference type="EMBL" id="MIJE01000003">
    <property type="protein sequence ID" value="OEF97863.1"/>
    <property type="molecule type" value="Genomic_DNA"/>
</dbReference>